<dbReference type="PATRIC" id="fig|54915.3.peg.6981"/>
<reference evidence="11" key="2">
    <citation type="submission" date="2015-07" db="EMBL/GenBank/DDBJ databases">
        <title>MeaNS - Measles Nucleotide Surveillance Program.</title>
        <authorList>
            <person name="Tran T."/>
            <person name="Druce J."/>
        </authorList>
    </citation>
    <scope>NUCLEOTIDE SEQUENCE</scope>
    <source>
        <strain evidence="11">DSM 9887</strain>
    </source>
</reference>
<comment type="similarity">
    <text evidence="2">Belongs to the GerABKC lipoprotein family.</text>
</comment>
<dbReference type="PROSITE" id="PS51257">
    <property type="entry name" value="PROKAR_LIPOPROTEIN"/>
    <property type="match status" value="1"/>
</dbReference>
<evidence type="ECO:0000259" key="8">
    <source>
        <dbReference type="Pfam" id="PF05504"/>
    </source>
</evidence>
<dbReference type="Gene3D" id="3.30.300.210">
    <property type="entry name" value="Nutrient germinant receptor protein C, domain 3"/>
    <property type="match status" value="1"/>
</dbReference>
<gene>
    <name evidence="10" type="primary">gerKC_2</name>
    <name evidence="11" type="ORF">ADS79_07720</name>
    <name evidence="10" type="ORF">BRE01_48260</name>
</gene>
<reference evidence="10 13" key="3">
    <citation type="submission" date="2019-06" db="EMBL/GenBank/DDBJ databases">
        <title>Whole genome shotgun sequence of Brevibacillus reuszeri NBRC 15719.</title>
        <authorList>
            <person name="Hosoyama A."/>
            <person name="Uohara A."/>
            <person name="Ohji S."/>
            <person name="Ichikawa N."/>
        </authorList>
    </citation>
    <scope>NUCLEOTIDE SEQUENCE [LARGE SCALE GENOMIC DNA]</scope>
    <source>
        <strain evidence="10 13">NBRC 15719</strain>
    </source>
</reference>
<dbReference type="PANTHER" id="PTHR35789:SF1">
    <property type="entry name" value="SPORE GERMINATION PROTEIN B3"/>
    <property type="match status" value="1"/>
</dbReference>
<feature type="domain" description="Spore germination GerAC-like C-terminal" evidence="8">
    <location>
        <begin position="223"/>
        <end position="386"/>
    </location>
</feature>
<sequence length="398" mass="44678">MRRPAILFLIFLVCLLFTTGCWSRRELNDLAIVAAIGIDRVENKVQVSVQVVDPGEVAAQRASSGRAPVTMYHAKGDTVFEAIRKMTTVTPRKLYFAHLRIFVLSEEVAREGIGKILDLFSRDHEIRTDFFMVVSKGAKAKDVLNVLTPLEKIPATKMFTSLEVSEKSWAPTVAVQLDELITDLVSEGKHAVLTGIRIQGDPQASKGRQNIEQIDAPSFLQYDGIAVFRKDKLVGWLNEDESKGYSDLTDKLKSTVIEIACPSGGRMGVEVIRSKSKVKGQVKNGKPEVEVTVHTEANIADVECEIDLTKTKTIYEIEKKVEQVMKENAKLAVSKAKKLQSDVLGFGDAIHRRDPVYWKKVKKNWNKEFSQVRFKMNVDVKIRRLGTISESFVNKLKE</sequence>
<evidence type="ECO:0000313" key="10">
    <source>
        <dbReference type="EMBL" id="GED71124.1"/>
    </source>
</evidence>
<dbReference type="NCBIfam" id="TIGR02887">
    <property type="entry name" value="spore_ger_x_C"/>
    <property type="match status" value="1"/>
</dbReference>
<dbReference type="Proteomes" id="UP000319578">
    <property type="component" value="Unassembled WGS sequence"/>
</dbReference>
<comment type="subcellular location">
    <subcellularLocation>
        <location evidence="1">Membrane</location>
        <topology evidence="1">Lipid-anchor</topology>
    </subcellularLocation>
</comment>
<dbReference type="STRING" id="54915.ADS79_07720"/>
<dbReference type="EMBL" id="LGIQ01000005">
    <property type="protein sequence ID" value="KNB73808.1"/>
    <property type="molecule type" value="Genomic_DNA"/>
</dbReference>
<comment type="caution">
    <text evidence="11">The sequence shown here is derived from an EMBL/GenBank/DDBJ whole genome shotgun (WGS) entry which is preliminary data.</text>
</comment>
<keyword evidence="5" id="KW-0472">Membrane</keyword>
<dbReference type="InterPro" id="IPR046953">
    <property type="entry name" value="Spore_GerAC-like_C"/>
</dbReference>
<evidence type="ECO:0000313" key="12">
    <source>
        <dbReference type="Proteomes" id="UP000036834"/>
    </source>
</evidence>
<dbReference type="InterPro" id="IPR038501">
    <property type="entry name" value="Spore_GerAC_C_sf"/>
</dbReference>
<evidence type="ECO:0000259" key="9">
    <source>
        <dbReference type="Pfam" id="PF25198"/>
    </source>
</evidence>
<dbReference type="RefSeq" id="WP_049737819.1">
    <property type="nucleotide sequence ID" value="NZ_BJON01000019.1"/>
</dbReference>
<evidence type="ECO:0000256" key="1">
    <source>
        <dbReference type="ARBA" id="ARBA00004635"/>
    </source>
</evidence>
<protein>
    <submittedName>
        <fullName evidence="10">Spore germination protein KC</fullName>
    </submittedName>
    <submittedName>
        <fullName evidence="11">Spore gernimation protein GerC</fullName>
    </submittedName>
</protein>
<dbReference type="AlphaFoldDB" id="A0A0K9YYK3"/>
<dbReference type="InterPro" id="IPR008844">
    <property type="entry name" value="Spore_GerAC-like"/>
</dbReference>
<evidence type="ECO:0000256" key="7">
    <source>
        <dbReference type="ARBA" id="ARBA00023288"/>
    </source>
</evidence>
<evidence type="ECO:0000313" key="13">
    <source>
        <dbReference type="Proteomes" id="UP000319578"/>
    </source>
</evidence>
<keyword evidence="7" id="KW-0449">Lipoprotein</keyword>
<dbReference type="EMBL" id="BJON01000019">
    <property type="protein sequence ID" value="GED71124.1"/>
    <property type="molecule type" value="Genomic_DNA"/>
</dbReference>
<evidence type="ECO:0000256" key="4">
    <source>
        <dbReference type="ARBA" id="ARBA00022729"/>
    </source>
</evidence>
<evidence type="ECO:0000313" key="11">
    <source>
        <dbReference type="EMBL" id="KNB73808.1"/>
    </source>
</evidence>
<keyword evidence="4" id="KW-0732">Signal</keyword>
<keyword evidence="6" id="KW-0564">Palmitate</keyword>
<evidence type="ECO:0000256" key="6">
    <source>
        <dbReference type="ARBA" id="ARBA00023139"/>
    </source>
</evidence>
<accession>A0A0K9YYK3</accession>
<dbReference type="PANTHER" id="PTHR35789">
    <property type="entry name" value="SPORE GERMINATION PROTEIN B3"/>
    <property type="match status" value="1"/>
</dbReference>
<evidence type="ECO:0000256" key="5">
    <source>
        <dbReference type="ARBA" id="ARBA00023136"/>
    </source>
</evidence>
<organism evidence="11 12">
    <name type="scientific">Brevibacillus reuszeri</name>
    <dbReference type="NCBI Taxonomy" id="54915"/>
    <lineage>
        <taxon>Bacteria</taxon>
        <taxon>Bacillati</taxon>
        <taxon>Bacillota</taxon>
        <taxon>Bacilli</taxon>
        <taxon>Bacillales</taxon>
        <taxon>Paenibacillaceae</taxon>
        <taxon>Brevibacillus</taxon>
    </lineage>
</organism>
<keyword evidence="3" id="KW-0309">Germination</keyword>
<evidence type="ECO:0000256" key="2">
    <source>
        <dbReference type="ARBA" id="ARBA00007886"/>
    </source>
</evidence>
<dbReference type="Gene3D" id="6.20.190.10">
    <property type="entry name" value="Nutrient germinant receptor protein C, domain 1"/>
    <property type="match status" value="1"/>
</dbReference>
<dbReference type="GO" id="GO:0016020">
    <property type="term" value="C:membrane"/>
    <property type="evidence" value="ECO:0007669"/>
    <property type="project" value="UniProtKB-SubCell"/>
</dbReference>
<feature type="domain" description="Spore germination protein N-terminal" evidence="9">
    <location>
        <begin position="24"/>
        <end position="197"/>
    </location>
</feature>
<dbReference type="OrthoDB" id="9816067at2"/>
<dbReference type="GO" id="GO:0009847">
    <property type="term" value="P:spore germination"/>
    <property type="evidence" value="ECO:0007669"/>
    <property type="project" value="InterPro"/>
</dbReference>
<dbReference type="Proteomes" id="UP000036834">
    <property type="component" value="Unassembled WGS sequence"/>
</dbReference>
<evidence type="ECO:0000256" key="3">
    <source>
        <dbReference type="ARBA" id="ARBA00022544"/>
    </source>
</evidence>
<dbReference type="Pfam" id="PF25198">
    <property type="entry name" value="Spore_GerAC_N"/>
    <property type="match status" value="1"/>
</dbReference>
<keyword evidence="13" id="KW-1185">Reference proteome</keyword>
<reference evidence="12" key="1">
    <citation type="submission" date="2015-07" db="EMBL/GenBank/DDBJ databases">
        <title>Genome sequencing project for genomic taxonomy and phylogenomics of Bacillus-like bacteria.</title>
        <authorList>
            <person name="Liu B."/>
            <person name="Wang J."/>
            <person name="Zhu Y."/>
            <person name="Liu G."/>
            <person name="Chen Q."/>
            <person name="Chen Z."/>
            <person name="Lan J."/>
            <person name="Che J."/>
            <person name="Ge C."/>
            <person name="Shi H."/>
            <person name="Pan Z."/>
            <person name="Liu X."/>
        </authorList>
    </citation>
    <scope>NUCLEOTIDE SEQUENCE [LARGE SCALE GENOMIC DNA]</scope>
    <source>
        <strain evidence="12">DSM 9887</strain>
    </source>
</reference>
<name>A0A0K9YYK3_9BACL</name>
<dbReference type="Pfam" id="PF05504">
    <property type="entry name" value="Spore_GerAC"/>
    <property type="match status" value="1"/>
</dbReference>
<proteinExistence type="inferred from homology"/>
<dbReference type="InterPro" id="IPR057336">
    <property type="entry name" value="GerAC_N"/>
</dbReference>